<dbReference type="EMBL" id="BAAARV010000018">
    <property type="protein sequence ID" value="GAA2338519.1"/>
    <property type="molecule type" value="Genomic_DNA"/>
</dbReference>
<dbReference type="Proteomes" id="UP001501444">
    <property type="component" value="Unassembled WGS sequence"/>
</dbReference>
<sequence>MRSTPRFLQGVFSFEGKGLDRPVPLDPALAYVVPGGAVTQPVYFRG</sequence>
<name>A0ABN3FVG5_9ACTN</name>
<organism evidence="1 2">
    <name type="scientific">Dactylosporangium salmoneum</name>
    <dbReference type="NCBI Taxonomy" id="53361"/>
    <lineage>
        <taxon>Bacteria</taxon>
        <taxon>Bacillati</taxon>
        <taxon>Actinomycetota</taxon>
        <taxon>Actinomycetes</taxon>
        <taxon>Micromonosporales</taxon>
        <taxon>Micromonosporaceae</taxon>
        <taxon>Dactylosporangium</taxon>
    </lineage>
</organism>
<reference evidence="1 2" key="1">
    <citation type="journal article" date="2019" name="Int. J. Syst. Evol. Microbiol.">
        <title>The Global Catalogue of Microorganisms (GCM) 10K type strain sequencing project: providing services to taxonomists for standard genome sequencing and annotation.</title>
        <authorList>
            <consortium name="The Broad Institute Genomics Platform"/>
            <consortium name="The Broad Institute Genome Sequencing Center for Infectious Disease"/>
            <person name="Wu L."/>
            <person name="Ma J."/>
        </authorList>
    </citation>
    <scope>NUCLEOTIDE SEQUENCE [LARGE SCALE GENOMIC DNA]</scope>
    <source>
        <strain evidence="1 2">JCM 3272</strain>
    </source>
</reference>
<accession>A0ABN3FVG5</accession>
<evidence type="ECO:0000313" key="1">
    <source>
        <dbReference type="EMBL" id="GAA2338519.1"/>
    </source>
</evidence>
<proteinExistence type="predicted"/>
<protein>
    <submittedName>
        <fullName evidence="1">Uncharacterized protein</fullName>
    </submittedName>
</protein>
<gene>
    <name evidence="1" type="ORF">GCM10010170_020230</name>
</gene>
<keyword evidence="2" id="KW-1185">Reference proteome</keyword>
<evidence type="ECO:0000313" key="2">
    <source>
        <dbReference type="Proteomes" id="UP001501444"/>
    </source>
</evidence>
<dbReference type="RefSeq" id="WP_344612027.1">
    <property type="nucleotide sequence ID" value="NZ_BAAARV010000018.1"/>
</dbReference>
<comment type="caution">
    <text evidence="1">The sequence shown here is derived from an EMBL/GenBank/DDBJ whole genome shotgun (WGS) entry which is preliminary data.</text>
</comment>